<evidence type="ECO:0000313" key="2">
    <source>
        <dbReference type="EMBL" id="GGL07376.1"/>
    </source>
</evidence>
<protein>
    <recommendedName>
        <fullName evidence="4">Lipoprotein</fullName>
    </recommendedName>
</protein>
<dbReference type="AlphaFoldDB" id="A0A917RH91"/>
<dbReference type="EMBL" id="BMNT01000036">
    <property type="protein sequence ID" value="GGL07376.1"/>
    <property type="molecule type" value="Genomic_DNA"/>
</dbReference>
<keyword evidence="3" id="KW-1185">Reference proteome</keyword>
<organism evidence="2 3">
    <name type="scientific">Sphaerisporangium melleum</name>
    <dbReference type="NCBI Taxonomy" id="321316"/>
    <lineage>
        <taxon>Bacteria</taxon>
        <taxon>Bacillati</taxon>
        <taxon>Actinomycetota</taxon>
        <taxon>Actinomycetes</taxon>
        <taxon>Streptosporangiales</taxon>
        <taxon>Streptosporangiaceae</taxon>
        <taxon>Sphaerisporangium</taxon>
    </lineage>
</organism>
<name>A0A917RH91_9ACTN</name>
<comment type="caution">
    <text evidence="2">The sequence shown here is derived from an EMBL/GenBank/DDBJ whole genome shotgun (WGS) entry which is preliminary data.</text>
</comment>
<reference evidence="2" key="2">
    <citation type="submission" date="2020-09" db="EMBL/GenBank/DDBJ databases">
        <authorList>
            <person name="Sun Q."/>
            <person name="Ohkuma M."/>
        </authorList>
    </citation>
    <scope>NUCLEOTIDE SEQUENCE</scope>
    <source>
        <strain evidence="2">JCM 13064</strain>
    </source>
</reference>
<sequence>MTSRVTVPRGPRPSPSVPPSPGTARARRAARPAWSGRFPRSARALALAGVAVALGAVTACGAPASAGAPVTLEEIAARTGCTAPQMQVDADELRQGVCKTGRGQYSVTTFATEAGKRDWLDDALPYGGAYLVGARWIVLGNTPQMLEPFRETLGGTITTGGHGAPSGEAAQHGTPTGRHPAP</sequence>
<gene>
    <name evidence="2" type="ORF">GCM10007964_57040</name>
</gene>
<proteinExistence type="predicted"/>
<reference evidence="2" key="1">
    <citation type="journal article" date="2014" name="Int. J. Syst. Evol. Microbiol.">
        <title>Complete genome sequence of Corynebacterium casei LMG S-19264T (=DSM 44701T), isolated from a smear-ripened cheese.</title>
        <authorList>
            <consortium name="US DOE Joint Genome Institute (JGI-PGF)"/>
            <person name="Walter F."/>
            <person name="Albersmeier A."/>
            <person name="Kalinowski J."/>
            <person name="Ruckert C."/>
        </authorList>
    </citation>
    <scope>NUCLEOTIDE SEQUENCE</scope>
    <source>
        <strain evidence="2">JCM 13064</strain>
    </source>
</reference>
<feature type="compositionally biased region" description="Pro residues" evidence="1">
    <location>
        <begin position="10"/>
        <end position="21"/>
    </location>
</feature>
<feature type="region of interest" description="Disordered" evidence="1">
    <location>
        <begin position="1"/>
        <end position="34"/>
    </location>
</feature>
<accession>A0A917RH91</accession>
<evidence type="ECO:0000256" key="1">
    <source>
        <dbReference type="SAM" id="MobiDB-lite"/>
    </source>
</evidence>
<feature type="region of interest" description="Disordered" evidence="1">
    <location>
        <begin position="155"/>
        <end position="182"/>
    </location>
</feature>
<evidence type="ECO:0000313" key="3">
    <source>
        <dbReference type="Proteomes" id="UP000645217"/>
    </source>
</evidence>
<dbReference type="Proteomes" id="UP000645217">
    <property type="component" value="Unassembled WGS sequence"/>
</dbReference>
<evidence type="ECO:0008006" key="4">
    <source>
        <dbReference type="Google" id="ProtNLM"/>
    </source>
</evidence>